<organism evidence="2 3">
    <name type="scientific">Vitis rotundifolia</name>
    <name type="common">Muscadine grape</name>
    <dbReference type="NCBI Taxonomy" id="103349"/>
    <lineage>
        <taxon>Eukaryota</taxon>
        <taxon>Viridiplantae</taxon>
        <taxon>Streptophyta</taxon>
        <taxon>Embryophyta</taxon>
        <taxon>Tracheophyta</taxon>
        <taxon>Spermatophyta</taxon>
        <taxon>Magnoliopsida</taxon>
        <taxon>eudicotyledons</taxon>
        <taxon>Gunneridae</taxon>
        <taxon>Pentapetalae</taxon>
        <taxon>rosids</taxon>
        <taxon>Vitales</taxon>
        <taxon>Vitaceae</taxon>
        <taxon>Viteae</taxon>
        <taxon>Vitis</taxon>
    </lineage>
</organism>
<dbReference type="EMBL" id="JARBHA010000006">
    <property type="protein sequence ID" value="KAJ9698826.1"/>
    <property type="molecule type" value="Genomic_DNA"/>
</dbReference>
<proteinExistence type="inferred from homology"/>
<evidence type="ECO:0000256" key="1">
    <source>
        <dbReference type="ARBA" id="ARBA00005437"/>
    </source>
</evidence>
<comment type="similarity">
    <text evidence="1">Belongs to the LOR family.</text>
</comment>
<dbReference type="InterPro" id="IPR007612">
    <property type="entry name" value="LOR"/>
</dbReference>
<comment type="caution">
    <text evidence="2">The sequence shown here is derived from an EMBL/GenBank/DDBJ whole genome shotgun (WGS) entry which is preliminary data.</text>
</comment>
<keyword evidence="3" id="KW-1185">Reference proteome</keyword>
<reference evidence="2 3" key="1">
    <citation type="journal article" date="2023" name="BMC Biotechnol.">
        <title>Vitis rotundifolia cv Carlos genome sequencing.</title>
        <authorList>
            <person name="Huff M."/>
            <person name="Hulse-Kemp A."/>
            <person name="Scheffler B."/>
            <person name="Youngblood R."/>
            <person name="Simpson S."/>
            <person name="Babiker E."/>
            <person name="Staton M."/>
        </authorList>
    </citation>
    <scope>NUCLEOTIDE SEQUENCE [LARGE SCALE GENOMIC DNA]</scope>
    <source>
        <tissue evidence="2">Leaf</tissue>
    </source>
</reference>
<dbReference type="AlphaFoldDB" id="A0AA39A0R0"/>
<dbReference type="InterPro" id="IPR038595">
    <property type="entry name" value="LOR_sf"/>
</dbReference>
<dbReference type="SUPFAM" id="SSF54518">
    <property type="entry name" value="Tubby C-terminal domain-like"/>
    <property type="match status" value="1"/>
</dbReference>
<dbReference type="Proteomes" id="UP001168098">
    <property type="component" value="Unassembled WGS sequence"/>
</dbReference>
<dbReference type="InterPro" id="IPR025659">
    <property type="entry name" value="Tubby-like_C"/>
</dbReference>
<evidence type="ECO:0000313" key="3">
    <source>
        <dbReference type="Proteomes" id="UP001168098"/>
    </source>
</evidence>
<accession>A0AA39A0R0</accession>
<dbReference type="Gene3D" id="2.40.160.200">
    <property type="entry name" value="LURP1-related"/>
    <property type="match status" value="1"/>
</dbReference>
<name>A0AA39A0R0_VITRO</name>
<dbReference type="PANTHER" id="PTHR31087:SF85">
    <property type="entry name" value="PROTEIN LURP-ONE-RELATED 7"/>
    <property type="match status" value="1"/>
</dbReference>
<dbReference type="PANTHER" id="PTHR31087">
    <property type="match status" value="1"/>
</dbReference>
<gene>
    <name evidence="2" type="ORF">PVL29_007755</name>
</gene>
<dbReference type="Pfam" id="PF04525">
    <property type="entry name" value="LOR"/>
    <property type="match status" value="1"/>
</dbReference>
<evidence type="ECO:0000313" key="2">
    <source>
        <dbReference type="EMBL" id="KAJ9698826.1"/>
    </source>
</evidence>
<evidence type="ECO:0008006" key="4">
    <source>
        <dbReference type="Google" id="ProtNLM"/>
    </source>
</evidence>
<protein>
    <recommendedName>
        <fullName evidence="4">Protein LURP-one-related 7</fullName>
    </recommendedName>
</protein>
<sequence>MASSAQAYPSDFQIPFDLFISKKHPGLPRGYLGLADSSGNIVYRVNRRSPKHNRVLLDAAGNPLISMRGSHNGSWQCFRGDGSGEDLIFRVERTLNTLTRTEFNIFLGGANCEDSTDFKMKGCPFQRSCTIYKGDSIVAQTSLMYKLGKAFVGRCKFRLTIFPGSGDHAVVVALIVIFFDGRRLSN</sequence>